<dbReference type="EMBL" id="NIVC01000260">
    <property type="protein sequence ID" value="PAA86886.1"/>
    <property type="molecule type" value="Genomic_DNA"/>
</dbReference>
<dbReference type="ESTHER" id="9plat-a0a1i8hd50.1">
    <property type="family name" value="ACHE"/>
</dbReference>
<proteinExistence type="inferred from homology"/>
<dbReference type="PANTHER" id="PTHR43918:SF4">
    <property type="entry name" value="CARBOXYLIC ESTER HYDROLASE"/>
    <property type="match status" value="1"/>
</dbReference>
<dbReference type="AlphaFoldDB" id="A0A267GLI9"/>
<keyword evidence="9" id="KW-1185">Reference proteome</keyword>
<evidence type="ECO:0000256" key="1">
    <source>
        <dbReference type="ARBA" id="ARBA00005964"/>
    </source>
</evidence>
<name>A0A267GLI9_9PLAT</name>
<evidence type="ECO:0000313" key="8">
    <source>
        <dbReference type="EMBL" id="PAA86886.1"/>
    </source>
</evidence>
<feature type="active site" description="Charge relay system" evidence="5">
    <location>
        <position position="405"/>
    </location>
</feature>
<keyword evidence="4" id="KW-1015">Disulfide bond</keyword>
<comment type="similarity">
    <text evidence="1">Belongs to the type-B carboxylesterase/lipase family.</text>
</comment>
<dbReference type="InterPro" id="IPR019826">
    <property type="entry name" value="Carboxylesterase_B_AS"/>
</dbReference>
<dbReference type="GO" id="GO:0003990">
    <property type="term" value="F:acetylcholinesterase activity"/>
    <property type="evidence" value="ECO:0007669"/>
    <property type="project" value="TreeGrafter"/>
</dbReference>
<feature type="active site" description="Charge relay system" evidence="5">
    <location>
        <position position="561"/>
    </location>
</feature>
<dbReference type="OrthoDB" id="9000293at2759"/>
<evidence type="ECO:0000256" key="6">
    <source>
        <dbReference type="SAM" id="SignalP"/>
    </source>
</evidence>
<dbReference type="PROSITE" id="PS00941">
    <property type="entry name" value="CARBOXYLESTERASE_B_2"/>
    <property type="match status" value="1"/>
</dbReference>
<keyword evidence="2" id="KW-0719">Serine esterase</keyword>
<dbReference type="Gene3D" id="3.40.50.1820">
    <property type="entry name" value="alpha/beta hydrolase"/>
    <property type="match status" value="1"/>
</dbReference>
<dbReference type="InterPro" id="IPR000997">
    <property type="entry name" value="Cholinesterase"/>
</dbReference>
<dbReference type="PANTHER" id="PTHR43918">
    <property type="entry name" value="ACETYLCHOLINESTERASE"/>
    <property type="match status" value="1"/>
</dbReference>
<keyword evidence="3" id="KW-0378">Hydrolase</keyword>
<dbReference type="InterPro" id="IPR050654">
    <property type="entry name" value="AChE-related_enzymes"/>
</dbReference>
<sequence>MLRIGLLPQWLLVAAMSAVLLQPMGSEAQAAAPRHTVNLTNGSSIQGFTSTVRSRTVWSYLGIPYAKPPVGALRFKPSVPLDSPIGNSSMPYDASKKPQTCYYWPLLPQEFEKTNPALMMWWNNTEMSEDCLYLNVWSPTSDSAAGKAVMVWIYGGGFFGGSSSLEVYDGAVLAATGDVVVASMQYRTGALGFMFLDDTEAPGNAGLYDQYRAIQWIHENIRAFGGDNSQITLFGESAGAVSVSYHLLSPYTQGYFRRAILNSGSAIAWWASEDRSTGWSKSLALADLAKCRPDYTRDGIKIANCLRQVTPELLQQHTWNAMSNVFKARKQSYSRYYQQNLRRYQESGNSAAIANLETALFFDVPFKPVFGSDFLPKVPVEQLRDSKMNNDVKKADLLLGVVKDEGTFWIMYALGGIFMHKNGNWNIPFWWGQPLDQQLNRDYDFLVQNRTGLDMDKDPYNLVARYFIVNNTHLDSLVTEAVSFEYQVPSKLFGRTSWTAKETLDALDDLTSDRSFKCPTVDFAEMYAQMLGMNGSNSIWMYSFEQRSQMLPLPEWTGVLHGYELDYVFGTPFNQRFGPEFYNFTTSESQLSDDVMKFWTNFARTGNPNQFNSSSLSGEAWPAYNLSDRSYIVLKSRLSTASSFRIGQNLRKRQCDFLRYQVPNIVRQIGARYDCSSDRRSEPTMGPASSANALQGKLAFIILVAGLVQLSLL</sequence>
<dbReference type="PRINTS" id="PR00878">
    <property type="entry name" value="CHOLNESTRASE"/>
</dbReference>
<dbReference type="STRING" id="282301.A0A267GLI9"/>
<dbReference type="GO" id="GO:0005615">
    <property type="term" value="C:extracellular space"/>
    <property type="evidence" value="ECO:0007669"/>
    <property type="project" value="TreeGrafter"/>
</dbReference>
<evidence type="ECO:0000259" key="7">
    <source>
        <dbReference type="Pfam" id="PF00135"/>
    </source>
</evidence>
<dbReference type="PROSITE" id="PS00122">
    <property type="entry name" value="CARBOXYLESTERASE_B_1"/>
    <property type="match status" value="1"/>
</dbReference>
<evidence type="ECO:0000256" key="3">
    <source>
        <dbReference type="ARBA" id="ARBA00022801"/>
    </source>
</evidence>
<dbReference type="Proteomes" id="UP000215902">
    <property type="component" value="Unassembled WGS sequence"/>
</dbReference>
<feature type="signal peptide" evidence="6">
    <location>
        <begin position="1"/>
        <end position="28"/>
    </location>
</feature>
<dbReference type="InterPro" id="IPR002018">
    <property type="entry name" value="CarbesteraseB"/>
</dbReference>
<evidence type="ECO:0000256" key="2">
    <source>
        <dbReference type="ARBA" id="ARBA00022487"/>
    </source>
</evidence>
<evidence type="ECO:0000313" key="9">
    <source>
        <dbReference type="Proteomes" id="UP000215902"/>
    </source>
</evidence>
<evidence type="ECO:0000256" key="4">
    <source>
        <dbReference type="ARBA" id="ARBA00023157"/>
    </source>
</evidence>
<dbReference type="GO" id="GO:0019695">
    <property type="term" value="P:choline metabolic process"/>
    <property type="evidence" value="ECO:0007669"/>
    <property type="project" value="TreeGrafter"/>
</dbReference>
<organism evidence="8 9">
    <name type="scientific">Macrostomum lignano</name>
    <dbReference type="NCBI Taxonomy" id="282301"/>
    <lineage>
        <taxon>Eukaryota</taxon>
        <taxon>Metazoa</taxon>
        <taxon>Spiralia</taxon>
        <taxon>Lophotrochozoa</taxon>
        <taxon>Platyhelminthes</taxon>
        <taxon>Rhabditophora</taxon>
        <taxon>Macrostomorpha</taxon>
        <taxon>Macrostomida</taxon>
        <taxon>Macrostomidae</taxon>
        <taxon>Macrostomum</taxon>
    </lineage>
</organism>
<dbReference type="InterPro" id="IPR019819">
    <property type="entry name" value="Carboxylesterase_B_CS"/>
</dbReference>
<dbReference type="SUPFAM" id="SSF53474">
    <property type="entry name" value="alpha/beta-Hydrolases"/>
    <property type="match status" value="1"/>
</dbReference>
<feature type="domain" description="Carboxylesterase type B" evidence="7">
    <location>
        <begin position="36"/>
        <end position="657"/>
    </location>
</feature>
<feature type="chain" id="PRO_5013283739" description="Carboxylesterase type B domain-containing protein" evidence="6">
    <location>
        <begin position="29"/>
        <end position="713"/>
    </location>
</feature>
<reference evidence="8 9" key="1">
    <citation type="submission" date="2017-06" db="EMBL/GenBank/DDBJ databases">
        <title>A platform for efficient transgenesis in Macrostomum lignano, a flatworm model organism for stem cell research.</title>
        <authorList>
            <person name="Berezikov E."/>
        </authorList>
    </citation>
    <scope>NUCLEOTIDE SEQUENCE [LARGE SCALE GENOMIC DNA]</scope>
    <source>
        <strain evidence="8">DV1</strain>
        <tissue evidence="8">Whole organism</tissue>
    </source>
</reference>
<feature type="active site" description="Acyl-ester intermediate" evidence="5">
    <location>
        <position position="237"/>
    </location>
</feature>
<keyword evidence="6" id="KW-0732">Signal</keyword>
<dbReference type="InterPro" id="IPR029058">
    <property type="entry name" value="AB_hydrolase_fold"/>
</dbReference>
<protein>
    <recommendedName>
        <fullName evidence="7">Carboxylesterase type B domain-containing protein</fullName>
    </recommendedName>
</protein>
<dbReference type="Pfam" id="PF00135">
    <property type="entry name" value="COesterase"/>
    <property type="match status" value="1"/>
</dbReference>
<comment type="caution">
    <text evidence="8">The sequence shown here is derived from an EMBL/GenBank/DDBJ whole genome shotgun (WGS) entry which is preliminary data.</text>
</comment>
<dbReference type="GO" id="GO:0006581">
    <property type="term" value="P:acetylcholine catabolic process"/>
    <property type="evidence" value="ECO:0007669"/>
    <property type="project" value="TreeGrafter"/>
</dbReference>
<accession>A0A267GLI9</accession>
<evidence type="ECO:0000256" key="5">
    <source>
        <dbReference type="PIRSR" id="PIRSR600997-1"/>
    </source>
</evidence>
<gene>
    <name evidence="8" type="ORF">BOX15_Mlig033867g1</name>
</gene>
<dbReference type="GO" id="GO:0005886">
    <property type="term" value="C:plasma membrane"/>
    <property type="evidence" value="ECO:0007669"/>
    <property type="project" value="TreeGrafter"/>
</dbReference>